<dbReference type="AlphaFoldDB" id="A0A0L6CPN1"/>
<sequence>MTGRTGTRLPAIYRRALERPDRQDSPTWARRVHACAEAGPCRGCGGRIGPDGDPIVRWCEQCLASQDQSEGDRG</sequence>
<gene>
    <name evidence="1" type="ORF">VV01_00250</name>
</gene>
<dbReference type="RefSeq" id="WP_050668143.1">
    <property type="nucleotide sequence ID" value="NZ_LAIR01000001.1"/>
</dbReference>
<dbReference type="STRING" id="1631356.VV01_00250"/>
<accession>A0A0L6CPN1</accession>
<comment type="caution">
    <text evidence="1">The sequence shown here is derived from an EMBL/GenBank/DDBJ whole genome shotgun (WGS) entry which is preliminary data.</text>
</comment>
<evidence type="ECO:0000313" key="1">
    <source>
        <dbReference type="EMBL" id="KNX39702.1"/>
    </source>
</evidence>
<evidence type="ECO:0000313" key="2">
    <source>
        <dbReference type="Proteomes" id="UP000037397"/>
    </source>
</evidence>
<proteinExistence type="predicted"/>
<name>A0A0L6CPN1_9MICO</name>
<reference evidence="2" key="1">
    <citation type="submission" date="2015-03" db="EMBL/GenBank/DDBJ databases">
        <title>Luteipulveratus halotolerans sp. nov., a novel actinobacterium (Dermacoccaceae) from Sarawak, Malaysia.</title>
        <authorList>
            <person name="Juboi H."/>
            <person name="Basik A."/>
            <person name="Shamsul S.S."/>
            <person name="Arnold P."/>
            <person name="Schmitt E.K."/>
            <person name="Sanglier J.-J."/>
            <person name="Yeo T."/>
        </authorList>
    </citation>
    <scope>NUCLEOTIDE SEQUENCE [LARGE SCALE GENOMIC DNA]</scope>
    <source>
        <strain evidence="2">C296001</strain>
    </source>
</reference>
<protein>
    <submittedName>
        <fullName evidence="1">Uncharacterized protein</fullName>
    </submittedName>
</protein>
<keyword evidence="2" id="KW-1185">Reference proteome</keyword>
<organism evidence="1 2">
    <name type="scientific">Luteipulveratus halotolerans</name>
    <dbReference type="NCBI Taxonomy" id="1631356"/>
    <lineage>
        <taxon>Bacteria</taxon>
        <taxon>Bacillati</taxon>
        <taxon>Actinomycetota</taxon>
        <taxon>Actinomycetes</taxon>
        <taxon>Micrococcales</taxon>
        <taxon>Dermacoccaceae</taxon>
        <taxon>Luteipulveratus</taxon>
    </lineage>
</organism>
<dbReference type="Proteomes" id="UP000037397">
    <property type="component" value="Unassembled WGS sequence"/>
</dbReference>
<dbReference type="EMBL" id="LAIR01000001">
    <property type="protein sequence ID" value="KNX39702.1"/>
    <property type="molecule type" value="Genomic_DNA"/>
</dbReference>